<dbReference type="SUPFAM" id="SSF53474">
    <property type="entry name" value="alpha/beta-Hydrolases"/>
    <property type="match status" value="1"/>
</dbReference>
<sequence length="432" mass="49712">MLIFWLVVLLFQNGKAIDHQLKRHLESRGLPSTSRYITSETFIQNVDHFSDTDNRTWKQHFLSNLYNDKGYGINFLRIGGESALLETELLDDGFQMMVWAKHFGAAAYALEHRFYGQSHPFKDLSQPNLHYLNIGQALADIAFFIEHINEKRKLADSKWVIFGGSYSGNLAAWFRQEYPDLVVGAVASSAPVQATLDFPGYLEVVERAFEKSCTETLTDKDAQHFSHSVLGSVVMSVQRDTPSHSRLKSGCLEIKKRLKEIKKQSQQQWENIPNYCSGYNDYVKQHTNISHSRHRAWQWQLCTEFGFCQTTSQVKKDSIFNNISLPLSYYTDFCVDVFGKNISESSMSSSIQKTNQLYGGAKNFNVCHVYKRPNRQVKSLFIEGTSHCADTLWDTDDDPDVLKSARRKIKKEISKWINWKKLTENETNNIII</sequence>
<dbReference type="InterPro" id="IPR029058">
    <property type="entry name" value="AB_hydrolase_fold"/>
</dbReference>
<evidence type="ECO:0000256" key="4">
    <source>
        <dbReference type="ARBA" id="ARBA00022801"/>
    </source>
</evidence>
<keyword evidence="3 6" id="KW-0732">Signal</keyword>
<evidence type="ECO:0000313" key="7">
    <source>
        <dbReference type="Proteomes" id="UP000887574"/>
    </source>
</evidence>
<keyword evidence="2" id="KW-0645">Protease</keyword>
<evidence type="ECO:0000313" key="8">
    <source>
        <dbReference type="WBParaSite" id="jg23097"/>
    </source>
</evidence>
<evidence type="ECO:0000256" key="5">
    <source>
        <dbReference type="ARBA" id="ARBA00023180"/>
    </source>
</evidence>
<dbReference type="Gene3D" id="3.40.50.1820">
    <property type="entry name" value="alpha/beta hydrolase"/>
    <property type="match status" value="2"/>
</dbReference>
<evidence type="ECO:0000256" key="1">
    <source>
        <dbReference type="ARBA" id="ARBA00011079"/>
    </source>
</evidence>
<feature type="signal peptide" evidence="6">
    <location>
        <begin position="1"/>
        <end position="16"/>
    </location>
</feature>
<protein>
    <submittedName>
        <fullName evidence="8">Uncharacterized protein</fullName>
    </submittedName>
</protein>
<keyword evidence="5" id="KW-0325">Glycoprotein</keyword>
<dbReference type="InterPro" id="IPR008758">
    <property type="entry name" value="Peptidase_S28"/>
</dbReference>
<dbReference type="PANTHER" id="PTHR11010:SF117">
    <property type="entry name" value="SERINE PROTEASE 16"/>
    <property type="match status" value="1"/>
</dbReference>
<evidence type="ECO:0000256" key="3">
    <source>
        <dbReference type="ARBA" id="ARBA00022729"/>
    </source>
</evidence>
<comment type="similarity">
    <text evidence="1">Belongs to the peptidase S28 family.</text>
</comment>
<dbReference type="Gene3D" id="1.20.120.980">
    <property type="entry name" value="Serine carboxypeptidase S28, SKS domain"/>
    <property type="match status" value="2"/>
</dbReference>
<reference evidence="8" key="1">
    <citation type="submission" date="2022-11" db="UniProtKB">
        <authorList>
            <consortium name="WormBaseParasite"/>
        </authorList>
    </citation>
    <scope>IDENTIFICATION</scope>
</reference>
<proteinExistence type="inferred from homology"/>
<dbReference type="GO" id="GO:0006508">
    <property type="term" value="P:proteolysis"/>
    <property type="evidence" value="ECO:0007669"/>
    <property type="project" value="UniProtKB-KW"/>
</dbReference>
<dbReference type="Pfam" id="PF05577">
    <property type="entry name" value="Peptidase_S28"/>
    <property type="match status" value="2"/>
</dbReference>
<dbReference type="GO" id="GO:0008239">
    <property type="term" value="F:dipeptidyl-peptidase activity"/>
    <property type="evidence" value="ECO:0007669"/>
    <property type="project" value="TreeGrafter"/>
</dbReference>
<evidence type="ECO:0000256" key="6">
    <source>
        <dbReference type="SAM" id="SignalP"/>
    </source>
</evidence>
<keyword evidence="7" id="KW-1185">Reference proteome</keyword>
<dbReference type="GO" id="GO:0070008">
    <property type="term" value="F:serine-type exopeptidase activity"/>
    <property type="evidence" value="ECO:0007669"/>
    <property type="project" value="InterPro"/>
</dbReference>
<dbReference type="WBParaSite" id="jg23097">
    <property type="protein sequence ID" value="jg23097"/>
    <property type="gene ID" value="jg23097"/>
</dbReference>
<accession>A0A915DSL6</accession>
<organism evidence="7 8">
    <name type="scientific">Ditylenchus dipsaci</name>
    <dbReference type="NCBI Taxonomy" id="166011"/>
    <lineage>
        <taxon>Eukaryota</taxon>
        <taxon>Metazoa</taxon>
        <taxon>Ecdysozoa</taxon>
        <taxon>Nematoda</taxon>
        <taxon>Chromadorea</taxon>
        <taxon>Rhabditida</taxon>
        <taxon>Tylenchina</taxon>
        <taxon>Tylenchomorpha</taxon>
        <taxon>Sphaerularioidea</taxon>
        <taxon>Anguinidae</taxon>
        <taxon>Anguininae</taxon>
        <taxon>Ditylenchus</taxon>
    </lineage>
</organism>
<keyword evidence="4" id="KW-0378">Hydrolase</keyword>
<dbReference type="InterPro" id="IPR042269">
    <property type="entry name" value="Ser_carbopepase_S28_SKS"/>
</dbReference>
<dbReference type="Proteomes" id="UP000887574">
    <property type="component" value="Unplaced"/>
</dbReference>
<name>A0A915DSL6_9BILA</name>
<dbReference type="AlphaFoldDB" id="A0A915DSL6"/>
<feature type="chain" id="PRO_5037502286" evidence="6">
    <location>
        <begin position="17"/>
        <end position="432"/>
    </location>
</feature>
<evidence type="ECO:0000256" key="2">
    <source>
        <dbReference type="ARBA" id="ARBA00022670"/>
    </source>
</evidence>
<dbReference type="PANTHER" id="PTHR11010">
    <property type="entry name" value="PROTEASE S28 PRO-X CARBOXYPEPTIDASE-RELATED"/>
    <property type="match status" value="1"/>
</dbReference>